<name>H9ZT84_THETH</name>
<reference evidence="3 4" key="1">
    <citation type="journal article" date="2013" name="Genome Announc.">
        <title>Whole Genome Sequencing of Thermus oshimai JL-2 and Thermus thermophilus JL-18, Incomplete Denitrifiers from the United States Great Basin.</title>
        <authorList>
            <person name="Murugapiran S.K."/>
            <person name="Huntemann M."/>
            <person name="Wei C.L."/>
            <person name="Han J."/>
            <person name="Detter J.C."/>
            <person name="Han C.S."/>
            <person name="Erkkila T.H."/>
            <person name="Teshima H."/>
            <person name="Chen A."/>
            <person name="Kyrpides N."/>
            <person name="Mavrommatis K."/>
            <person name="Markowitz V."/>
            <person name="Szeto E."/>
            <person name="Ivanova N."/>
            <person name="Pagani I."/>
            <person name="Lam J."/>
            <person name="McDonald A.I."/>
            <person name="Dodsworth J.A."/>
            <person name="Pati A."/>
            <person name="Goodwin L."/>
            <person name="Peters L."/>
            <person name="Pitluck S."/>
            <person name="Woyke T."/>
            <person name="Hedlund B.P."/>
        </authorList>
    </citation>
    <scope>NUCLEOTIDE SEQUENCE [LARGE SCALE GENOMIC DNA]</scope>
    <source>
        <strain evidence="3 4">JL-18</strain>
    </source>
</reference>
<sequence>MEPSILAVRLKRLLENMIRTSSQDSGRQGVLAGYLEERLRERLPPHLWPHLEQEVYVPGLAREKKWDLGLVYPAGSSLPKKPRLLISLKSILKNPSGSWPNRLDDLVGEVSSVQLLFPEVVVGYVVVLDYGAPTKRRGGVYRPPQGNELDPIYARFKQGLAALAQRRPPLWAQGLVEGCWVLEIDTRRAPLLLRPEEAVAEGEAFLYPFLLYPSSMTVADHLTLNELWQRVKKAKDPIEKHRFLAVYHAKRGLTAKEIAKITLSSTRWVQETVRRYNREGPEGLRDKRHQNPGQKPKLTPEEQRRVLEALQGPPPDGGLWTGPKLRDWVERELGKKLSLYPIYRLLHEMGFALRVPRPRHAKADGEAQEAFKKPLRPGPGGEGRGEEGEASGVR</sequence>
<feature type="region of interest" description="Disordered" evidence="1">
    <location>
        <begin position="359"/>
        <end position="394"/>
    </location>
</feature>
<proteinExistence type="predicted"/>
<feature type="region of interest" description="Disordered" evidence="1">
    <location>
        <begin position="279"/>
        <end position="301"/>
    </location>
</feature>
<dbReference type="InterPro" id="IPR025959">
    <property type="entry name" value="Winged_HTH_dom"/>
</dbReference>
<gene>
    <name evidence="3" type="ORF">TtJL18_1671</name>
</gene>
<dbReference type="AlphaFoldDB" id="H9ZT84"/>
<protein>
    <submittedName>
        <fullName evidence="3">Transposase</fullName>
    </submittedName>
</protein>
<dbReference type="Proteomes" id="UP000007388">
    <property type="component" value="Chromosome"/>
</dbReference>
<dbReference type="STRING" id="798128.TtJL18_1671"/>
<dbReference type="EMBL" id="CP003252">
    <property type="protein sequence ID" value="AFH39544.1"/>
    <property type="molecule type" value="Genomic_DNA"/>
</dbReference>
<evidence type="ECO:0000259" key="2">
    <source>
        <dbReference type="Pfam" id="PF13592"/>
    </source>
</evidence>
<dbReference type="SUPFAM" id="SSF46689">
    <property type="entry name" value="Homeodomain-like"/>
    <property type="match status" value="1"/>
</dbReference>
<feature type="domain" description="Winged helix-turn helix" evidence="2">
    <location>
        <begin position="316"/>
        <end position="374"/>
    </location>
</feature>
<dbReference type="HOGENOM" id="CLU_700077_0_0_0"/>
<organism evidence="3 4">
    <name type="scientific">Thermus thermophilus JL-18</name>
    <dbReference type="NCBI Taxonomy" id="798128"/>
    <lineage>
        <taxon>Bacteria</taxon>
        <taxon>Thermotogati</taxon>
        <taxon>Deinococcota</taxon>
        <taxon>Deinococci</taxon>
        <taxon>Thermales</taxon>
        <taxon>Thermaceae</taxon>
        <taxon>Thermus</taxon>
    </lineage>
</organism>
<dbReference type="PATRIC" id="fig|798128.4.peg.1621"/>
<evidence type="ECO:0000313" key="4">
    <source>
        <dbReference type="Proteomes" id="UP000007388"/>
    </source>
</evidence>
<dbReference type="KEGG" id="ttl:TtJL18_1671"/>
<accession>H9ZT84</accession>
<evidence type="ECO:0000256" key="1">
    <source>
        <dbReference type="SAM" id="MobiDB-lite"/>
    </source>
</evidence>
<dbReference type="Pfam" id="PF13592">
    <property type="entry name" value="HTH_33"/>
    <property type="match status" value="1"/>
</dbReference>
<feature type="compositionally biased region" description="Basic and acidic residues" evidence="1">
    <location>
        <begin position="361"/>
        <end position="372"/>
    </location>
</feature>
<dbReference type="Pfam" id="PF13551">
    <property type="entry name" value="HTH_29"/>
    <property type="match status" value="1"/>
</dbReference>
<evidence type="ECO:0000313" key="3">
    <source>
        <dbReference type="EMBL" id="AFH39544.1"/>
    </source>
</evidence>
<dbReference type="InterPro" id="IPR009057">
    <property type="entry name" value="Homeodomain-like_sf"/>
</dbReference>